<evidence type="ECO:0000313" key="2">
    <source>
        <dbReference type="EMBL" id="CAI5448075.1"/>
    </source>
</evidence>
<dbReference type="OrthoDB" id="5850587at2759"/>
<protein>
    <recommendedName>
        <fullName evidence="1">DUF7773 domain-containing protein</fullName>
    </recommendedName>
</protein>
<dbReference type="InterPro" id="IPR056675">
    <property type="entry name" value="DUF7773"/>
</dbReference>
<comment type="caution">
    <text evidence="2">The sequence shown here is derived from an EMBL/GenBank/DDBJ whole genome shotgun (WGS) entry which is preliminary data.</text>
</comment>
<dbReference type="AlphaFoldDB" id="A0A9P1N1K5"/>
<gene>
    <name evidence="2" type="ORF">CAMP_LOCUS10712</name>
</gene>
<sequence length="155" mass="17750">MGSFYGVFGDPLTCYDNNYYTYSDGKKCDEGQICYSEFYAVNRTGDNSSLEQNYARYCIWPEYCVARGIDDKCSSIEELDWEMQEAFQNHSGVSISIVPFSQFCCCKEDFCNDVNPIEVHDKFGILLSPENMTDSSNQKSILLSILILYLTIIFL</sequence>
<dbReference type="Pfam" id="PF24982">
    <property type="entry name" value="DUF7773"/>
    <property type="match status" value="1"/>
</dbReference>
<accession>A0A9P1N1K5</accession>
<evidence type="ECO:0000259" key="1">
    <source>
        <dbReference type="Pfam" id="PF24982"/>
    </source>
</evidence>
<feature type="domain" description="DUF7773" evidence="1">
    <location>
        <begin position="12"/>
        <end position="125"/>
    </location>
</feature>
<organism evidence="2 3">
    <name type="scientific">Caenorhabditis angaria</name>
    <dbReference type="NCBI Taxonomy" id="860376"/>
    <lineage>
        <taxon>Eukaryota</taxon>
        <taxon>Metazoa</taxon>
        <taxon>Ecdysozoa</taxon>
        <taxon>Nematoda</taxon>
        <taxon>Chromadorea</taxon>
        <taxon>Rhabditida</taxon>
        <taxon>Rhabditina</taxon>
        <taxon>Rhabditomorpha</taxon>
        <taxon>Rhabditoidea</taxon>
        <taxon>Rhabditidae</taxon>
        <taxon>Peloderinae</taxon>
        <taxon>Caenorhabditis</taxon>
    </lineage>
</organism>
<dbReference type="Proteomes" id="UP001152747">
    <property type="component" value="Unassembled WGS sequence"/>
</dbReference>
<keyword evidence="3" id="KW-1185">Reference proteome</keyword>
<name>A0A9P1N1K5_9PELO</name>
<evidence type="ECO:0000313" key="3">
    <source>
        <dbReference type="Proteomes" id="UP001152747"/>
    </source>
</evidence>
<dbReference type="EMBL" id="CANHGI010000004">
    <property type="protein sequence ID" value="CAI5448075.1"/>
    <property type="molecule type" value="Genomic_DNA"/>
</dbReference>
<proteinExistence type="predicted"/>
<reference evidence="2" key="1">
    <citation type="submission" date="2022-11" db="EMBL/GenBank/DDBJ databases">
        <authorList>
            <person name="Kikuchi T."/>
        </authorList>
    </citation>
    <scope>NUCLEOTIDE SEQUENCE</scope>
    <source>
        <strain evidence="2">PS1010</strain>
    </source>
</reference>